<gene>
    <name evidence="3" type="ORF">JJC05_15690</name>
</gene>
<name>A0A8G0KRN6_9FLAO</name>
<dbReference type="AlphaFoldDB" id="A0A8G0KRN6"/>
<dbReference type="Pfam" id="PF25202">
    <property type="entry name" value="DUF7834"/>
    <property type="match status" value="1"/>
</dbReference>
<proteinExistence type="predicted"/>
<dbReference type="PANTHER" id="PTHR35149:SF2">
    <property type="entry name" value="DUF262 DOMAIN-CONTAINING PROTEIN"/>
    <property type="match status" value="1"/>
</dbReference>
<dbReference type="PANTHER" id="PTHR35149">
    <property type="entry name" value="SLL5132 PROTEIN"/>
    <property type="match status" value="1"/>
</dbReference>
<dbReference type="InterPro" id="IPR057156">
    <property type="entry name" value="DUF7834"/>
</dbReference>
<dbReference type="Pfam" id="PF03235">
    <property type="entry name" value="GmrSD_N"/>
    <property type="match status" value="1"/>
</dbReference>
<evidence type="ECO:0000313" key="3">
    <source>
        <dbReference type="EMBL" id="QYS88853.1"/>
    </source>
</evidence>
<protein>
    <submittedName>
        <fullName evidence="3">DUF262 domain-containing protein</fullName>
    </submittedName>
</protein>
<reference evidence="3" key="1">
    <citation type="submission" date="2020-12" db="EMBL/GenBank/DDBJ databases">
        <title>Genome sequencing of genetic groups of Flavobacterium columnare.</title>
        <authorList>
            <person name="Waldbieser G.C."/>
            <person name="Griffin M.J."/>
            <person name="LaFrentz B.R."/>
        </authorList>
    </citation>
    <scope>NUCLEOTIDE SEQUENCE</scope>
    <source>
        <strain evidence="3">90-106</strain>
    </source>
</reference>
<evidence type="ECO:0000259" key="1">
    <source>
        <dbReference type="Pfam" id="PF03235"/>
    </source>
</evidence>
<evidence type="ECO:0000259" key="2">
    <source>
        <dbReference type="Pfam" id="PF25202"/>
    </source>
</evidence>
<accession>A0A8G0KRN6</accession>
<dbReference type="KEGG" id="fdv:JJC05_15690"/>
<dbReference type="EMBL" id="CP067378">
    <property type="protein sequence ID" value="QYS88853.1"/>
    <property type="molecule type" value="Genomic_DNA"/>
</dbReference>
<feature type="domain" description="DUF7834" evidence="2">
    <location>
        <begin position="195"/>
        <end position="431"/>
    </location>
</feature>
<feature type="domain" description="GmrSD restriction endonucleases N-terminal" evidence="1">
    <location>
        <begin position="12"/>
        <end position="183"/>
    </location>
</feature>
<organism evidence="3">
    <name type="scientific">Flavobacterium columnare</name>
    <dbReference type="NCBI Taxonomy" id="996"/>
    <lineage>
        <taxon>Bacteria</taxon>
        <taxon>Pseudomonadati</taxon>
        <taxon>Bacteroidota</taxon>
        <taxon>Flavobacteriia</taxon>
        <taxon>Flavobacteriales</taxon>
        <taxon>Flavobacteriaceae</taxon>
        <taxon>Flavobacterium</taxon>
    </lineage>
</organism>
<dbReference type="InterPro" id="IPR004919">
    <property type="entry name" value="GmrSD_N"/>
</dbReference>
<dbReference type="Proteomes" id="UP000824721">
    <property type="component" value="Chromosome"/>
</dbReference>
<sequence>MKENKPKIIKVRDLLTNDRVQIPSYQRPYKWTIKNVNQLIDDLLIHKEKSEYRLGTLVIHNHDAIFDIVDGQQRTITLILIAYAITQKHKKTIDEDKILKNFNPKLLNLSFTNNISKTNIQNNYKQIERRIAEFDEKLIQFFLDKCTLVEVVLTNISEAFQFFDSQNARGKDLEPHDLLKAFHLREMNNFSTEEERKKTVEKWESLDTTKLSQLFSEYLFRIRNWSRGHSARYFSKNEVDVFKGVSSDIEENYPFLEMLRITHFYIEEYNRSYHRNIDKQKMTYPFQIDGTIINGKRFFEMIEHYQIMIDNLKSEAIKEKYPLLKIIKTYEGSFRTGDKYIRNLFYCGLIYYLDKFGDKELSKVIDKIFIWAYSLRLKLQAVGLDSVDNYALNLGHSQIQLFKKIKETIKPHDILNLRFEILKENRSSKTEEIVERFKKLKYYES</sequence>